<evidence type="ECO:0000313" key="4">
    <source>
        <dbReference type="EMBL" id="EOT67475.1"/>
    </source>
</evidence>
<comment type="caution">
    <text evidence="3">The sequence shown here is derived from an EMBL/GenBank/DDBJ whole genome shotgun (WGS) entry which is preliminary data.</text>
</comment>
<name>R2NX78_9ENTE</name>
<dbReference type="InterPro" id="IPR015943">
    <property type="entry name" value="WD40/YVTN_repeat-like_dom_sf"/>
</dbReference>
<dbReference type="EMBL" id="ASWA01000003">
    <property type="protein sequence ID" value="EOT67475.1"/>
    <property type="molecule type" value="Genomic_DNA"/>
</dbReference>
<reference evidence="3 5" key="1">
    <citation type="submission" date="2013-02" db="EMBL/GenBank/DDBJ databases">
        <title>The Genome Sequence of Enterococcus malodoratus ATCC_43197.</title>
        <authorList>
            <consortium name="The Broad Institute Genome Sequencing Platform"/>
            <consortium name="The Broad Institute Genome Sequencing Center for Infectious Disease"/>
            <person name="Earl A.M."/>
            <person name="Gilmore M.S."/>
            <person name="Lebreton F."/>
            <person name="Walker B."/>
            <person name="Young S.K."/>
            <person name="Zeng Q."/>
            <person name="Gargeya S."/>
            <person name="Fitzgerald M."/>
            <person name="Haas B."/>
            <person name="Abouelleil A."/>
            <person name="Alvarado L."/>
            <person name="Arachchi H.M."/>
            <person name="Berlin A.M."/>
            <person name="Chapman S.B."/>
            <person name="Dewar J."/>
            <person name="Goldberg J."/>
            <person name="Griggs A."/>
            <person name="Gujja S."/>
            <person name="Hansen M."/>
            <person name="Howarth C."/>
            <person name="Imamovic A."/>
            <person name="Larimer J."/>
            <person name="McCowan C."/>
            <person name="Murphy C."/>
            <person name="Neiman D."/>
            <person name="Pearson M."/>
            <person name="Priest M."/>
            <person name="Roberts A."/>
            <person name="Saif S."/>
            <person name="Shea T."/>
            <person name="Sisk P."/>
            <person name="Sykes S."/>
            <person name="Wortman J."/>
            <person name="Nusbaum C."/>
            <person name="Birren B."/>
        </authorList>
    </citation>
    <scope>NUCLEOTIDE SEQUENCE [LARGE SCALE GENOMIC DNA]</scope>
    <source>
        <strain evidence="3 5">ATCC 43197</strain>
    </source>
</reference>
<dbReference type="AlphaFoldDB" id="R2NX78"/>
<evidence type="ECO:0000313" key="3">
    <source>
        <dbReference type="EMBL" id="EOH75648.1"/>
    </source>
</evidence>
<dbReference type="OrthoDB" id="9812814at2"/>
<dbReference type="STRING" id="71451.RV07_GL001304"/>
<dbReference type="InterPro" id="IPR002860">
    <property type="entry name" value="BNR_rpt"/>
</dbReference>
<reference evidence="4 6" key="2">
    <citation type="submission" date="2013-03" db="EMBL/GenBank/DDBJ databases">
        <title>The Genome Sequence of Enterococcus malodoratus ATCC_43197 (PacBio/Illumina hybrid assembly).</title>
        <authorList>
            <consortium name="The Broad Institute Genomics Platform"/>
            <consortium name="The Broad Institute Genome Sequencing Center for Infectious Disease"/>
            <person name="Earl A."/>
            <person name="Russ C."/>
            <person name="Gilmore M."/>
            <person name="Surin D."/>
            <person name="Walker B."/>
            <person name="Young S."/>
            <person name="Zeng Q."/>
            <person name="Gargeya S."/>
            <person name="Fitzgerald M."/>
            <person name="Haas B."/>
            <person name="Abouelleil A."/>
            <person name="Allen A.W."/>
            <person name="Alvarado L."/>
            <person name="Arachchi H.M."/>
            <person name="Berlin A.M."/>
            <person name="Chapman S.B."/>
            <person name="Gainer-Dewar J."/>
            <person name="Goldberg J."/>
            <person name="Griggs A."/>
            <person name="Gujja S."/>
            <person name="Hansen M."/>
            <person name="Howarth C."/>
            <person name="Imamovic A."/>
            <person name="Ireland A."/>
            <person name="Larimer J."/>
            <person name="McCowan C."/>
            <person name="Murphy C."/>
            <person name="Pearson M."/>
            <person name="Poon T.W."/>
            <person name="Priest M."/>
            <person name="Roberts A."/>
            <person name="Saif S."/>
            <person name="Shea T."/>
            <person name="Sisk P."/>
            <person name="Sykes S."/>
            <person name="Wortman J."/>
            <person name="Nusbaum C."/>
            <person name="Birren B."/>
        </authorList>
    </citation>
    <scope>NUCLEOTIDE SEQUENCE [LARGE SCALE GENOMIC DNA]</scope>
    <source>
        <strain evidence="4 6">ATCC 43197</strain>
    </source>
</reference>
<feature type="region of interest" description="Disordered" evidence="1">
    <location>
        <begin position="269"/>
        <end position="293"/>
    </location>
</feature>
<accession>R2NX78</accession>
<dbReference type="Proteomes" id="UP000014148">
    <property type="component" value="Unassembled WGS sequence"/>
</dbReference>
<sequence>MKNRKPTSSSYKSHSPWSTVLRDIPFTIRVIVLTIVIGLSVVSYNIGKAVTEAKATSQTEVTFPSKRTKKTTVDDVKIRRNNDRWEFSSDEGISWSTTPPDGIYEDADGRLRYKNSKSERINNTSSEDTFKFPFSDKKGNSMIMKREEDKWKFSSDGGKTWSEEKPEGVEIDKNGKLTWKSTDGKKVSEFDPKENQWKYSEDGGKTWSDPLKEIEDWLENGFTVPVEDGVSMKIKDGKIQYSTDGGKTWSEEAPEGFNDKIQSVITKQSDDGKTLYSTDGGKTWSEEKPEGYEIPSVQDILDSIPDDLVPKDEDLGEGESTAI</sequence>
<gene>
    <name evidence="4" type="ORF">I585_02996</name>
    <name evidence="3" type="ORF">UAI_02657</name>
</gene>
<keyword evidence="2" id="KW-0472">Membrane</keyword>
<keyword evidence="2" id="KW-0812">Transmembrane</keyword>
<evidence type="ECO:0008006" key="7">
    <source>
        <dbReference type="Google" id="ProtNLM"/>
    </source>
</evidence>
<feature type="transmembrane region" description="Helical" evidence="2">
    <location>
        <begin position="26"/>
        <end position="46"/>
    </location>
</feature>
<evidence type="ECO:0000256" key="2">
    <source>
        <dbReference type="SAM" id="Phobius"/>
    </source>
</evidence>
<evidence type="ECO:0000256" key="1">
    <source>
        <dbReference type="SAM" id="MobiDB-lite"/>
    </source>
</evidence>
<organism evidence="3 5">
    <name type="scientific">Enterococcus malodoratus ATCC 43197</name>
    <dbReference type="NCBI Taxonomy" id="1158601"/>
    <lineage>
        <taxon>Bacteria</taxon>
        <taxon>Bacillati</taxon>
        <taxon>Bacillota</taxon>
        <taxon>Bacilli</taxon>
        <taxon>Lactobacillales</taxon>
        <taxon>Enterococcaceae</taxon>
        <taxon>Enterococcus</taxon>
    </lineage>
</organism>
<keyword evidence="6" id="KW-1185">Reference proteome</keyword>
<protein>
    <recommendedName>
        <fullName evidence="7">Sortilin N-terminal domain-containing protein</fullName>
    </recommendedName>
</protein>
<dbReference type="CDD" id="cd15482">
    <property type="entry name" value="Sialidase_non-viral"/>
    <property type="match status" value="1"/>
</dbReference>
<dbReference type="PATRIC" id="fig|1158601.3.peg.2614"/>
<proteinExistence type="predicted"/>
<dbReference type="Gene3D" id="2.130.10.10">
    <property type="entry name" value="YVTN repeat-like/Quinoprotein amine dehydrogenase"/>
    <property type="match status" value="1"/>
</dbReference>
<dbReference type="Pfam" id="PF02012">
    <property type="entry name" value="BNR"/>
    <property type="match status" value="3"/>
</dbReference>
<dbReference type="Proteomes" id="UP000013783">
    <property type="component" value="Unassembled WGS sequence"/>
</dbReference>
<dbReference type="RefSeq" id="WP_010741458.1">
    <property type="nucleotide sequence ID" value="NZ_KB946251.1"/>
</dbReference>
<dbReference type="EMBL" id="AJAK01000019">
    <property type="protein sequence ID" value="EOH75648.1"/>
    <property type="molecule type" value="Genomic_DNA"/>
</dbReference>
<feature type="region of interest" description="Disordered" evidence="1">
    <location>
        <begin position="304"/>
        <end position="323"/>
    </location>
</feature>
<dbReference type="eggNOG" id="ENOG5032PNQ">
    <property type="taxonomic scope" value="Bacteria"/>
</dbReference>
<keyword evidence="2" id="KW-1133">Transmembrane helix</keyword>
<evidence type="ECO:0000313" key="5">
    <source>
        <dbReference type="Proteomes" id="UP000013783"/>
    </source>
</evidence>
<dbReference type="SUPFAM" id="SSF110296">
    <property type="entry name" value="Oligoxyloglucan reducing end-specific cellobiohydrolase"/>
    <property type="match status" value="1"/>
</dbReference>
<evidence type="ECO:0000313" key="6">
    <source>
        <dbReference type="Proteomes" id="UP000014148"/>
    </source>
</evidence>